<dbReference type="InterPro" id="IPR036249">
    <property type="entry name" value="Thioredoxin-like_sf"/>
</dbReference>
<evidence type="ECO:0000256" key="1">
    <source>
        <dbReference type="ARBA" id="ARBA00022448"/>
    </source>
</evidence>
<name>A0A0F9X7F5_9ZZZZ</name>
<dbReference type="PROSITE" id="PS00194">
    <property type="entry name" value="THIOREDOXIN_1"/>
    <property type="match status" value="1"/>
</dbReference>
<gene>
    <name evidence="7" type="ORF">LCGC14_0182130</name>
</gene>
<evidence type="ECO:0000259" key="6">
    <source>
        <dbReference type="PROSITE" id="PS51352"/>
    </source>
</evidence>
<dbReference type="NCBIfam" id="NF008229">
    <property type="entry name" value="PRK10996.1"/>
    <property type="match status" value="1"/>
</dbReference>
<evidence type="ECO:0000256" key="5">
    <source>
        <dbReference type="ARBA" id="ARBA00023284"/>
    </source>
</evidence>
<proteinExistence type="predicted"/>
<keyword evidence="3" id="KW-0249">Electron transport</keyword>
<evidence type="ECO:0000256" key="2">
    <source>
        <dbReference type="ARBA" id="ARBA00022723"/>
    </source>
</evidence>
<sequence length="146" mass="16118">MTDTLLIACPHCHRKNRLPAARLSAQPQCGACKQSLFIGSPLSLNSTQFSKHSSADLPLVIDFWAAWCGPCQQFAPVFEQAAARIEPRARLIKIDTEAVPELAARFAIRSIPTLLILYQGKEIARLNGAVPPQEFERWLLSNLPVA</sequence>
<evidence type="ECO:0000313" key="7">
    <source>
        <dbReference type="EMBL" id="KKN94886.1"/>
    </source>
</evidence>
<organism evidence="7">
    <name type="scientific">marine sediment metagenome</name>
    <dbReference type="NCBI Taxonomy" id="412755"/>
    <lineage>
        <taxon>unclassified sequences</taxon>
        <taxon>metagenomes</taxon>
        <taxon>ecological metagenomes</taxon>
    </lineage>
</organism>
<dbReference type="PRINTS" id="PR00421">
    <property type="entry name" value="THIOREDOXIN"/>
</dbReference>
<protein>
    <recommendedName>
        <fullName evidence="6">Thioredoxin domain-containing protein</fullName>
    </recommendedName>
</protein>
<accession>A0A0F9X7F5</accession>
<dbReference type="GO" id="GO:0046872">
    <property type="term" value="F:metal ion binding"/>
    <property type="evidence" value="ECO:0007669"/>
    <property type="project" value="UniProtKB-KW"/>
</dbReference>
<dbReference type="PANTHER" id="PTHR45663">
    <property type="entry name" value="GEO12009P1"/>
    <property type="match status" value="1"/>
</dbReference>
<feature type="domain" description="Thioredoxin" evidence="6">
    <location>
        <begin position="20"/>
        <end position="144"/>
    </location>
</feature>
<keyword evidence="5" id="KW-0676">Redox-active center</keyword>
<dbReference type="Pfam" id="PF21352">
    <property type="entry name" value="Zn_ribbon_Thio2"/>
    <property type="match status" value="1"/>
</dbReference>
<keyword evidence="2" id="KW-0479">Metal-binding</keyword>
<dbReference type="InterPro" id="IPR049299">
    <property type="entry name" value="Thio2_N"/>
</dbReference>
<dbReference type="InterPro" id="IPR005746">
    <property type="entry name" value="Thioredoxin"/>
</dbReference>
<dbReference type="InterPro" id="IPR017937">
    <property type="entry name" value="Thioredoxin_CS"/>
</dbReference>
<dbReference type="EMBL" id="LAZR01000074">
    <property type="protein sequence ID" value="KKN94886.1"/>
    <property type="molecule type" value="Genomic_DNA"/>
</dbReference>
<dbReference type="NCBIfam" id="TIGR01068">
    <property type="entry name" value="thioredoxin"/>
    <property type="match status" value="1"/>
</dbReference>
<evidence type="ECO:0000256" key="3">
    <source>
        <dbReference type="ARBA" id="ARBA00022982"/>
    </source>
</evidence>
<dbReference type="PROSITE" id="PS51352">
    <property type="entry name" value="THIOREDOXIN_2"/>
    <property type="match status" value="1"/>
</dbReference>
<keyword evidence="1" id="KW-0813">Transport</keyword>
<comment type="caution">
    <text evidence="7">The sequence shown here is derived from an EMBL/GenBank/DDBJ whole genome shotgun (WGS) entry which is preliminary data.</text>
</comment>
<dbReference type="InterPro" id="IPR013766">
    <property type="entry name" value="Thioredoxin_domain"/>
</dbReference>
<dbReference type="SUPFAM" id="SSF52833">
    <property type="entry name" value="Thioredoxin-like"/>
    <property type="match status" value="1"/>
</dbReference>
<reference evidence="7" key="1">
    <citation type="journal article" date="2015" name="Nature">
        <title>Complex archaea that bridge the gap between prokaryotes and eukaryotes.</title>
        <authorList>
            <person name="Spang A."/>
            <person name="Saw J.H."/>
            <person name="Jorgensen S.L."/>
            <person name="Zaremba-Niedzwiedzka K."/>
            <person name="Martijn J."/>
            <person name="Lind A.E."/>
            <person name="van Eijk R."/>
            <person name="Schleper C."/>
            <person name="Guy L."/>
            <person name="Ettema T.J."/>
        </authorList>
    </citation>
    <scope>NUCLEOTIDE SEQUENCE</scope>
</reference>
<dbReference type="Gene3D" id="3.40.30.10">
    <property type="entry name" value="Glutaredoxin"/>
    <property type="match status" value="1"/>
</dbReference>
<dbReference type="GO" id="GO:0015035">
    <property type="term" value="F:protein-disulfide reductase activity"/>
    <property type="evidence" value="ECO:0007669"/>
    <property type="project" value="InterPro"/>
</dbReference>
<evidence type="ECO:0000256" key="4">
    <source>
        <dbReference type="ARBA" id="ARBA00023157"/>
    </source>
</evidence>
<dbReference type="PANTHER" id="PTHR45663:SF40">
    <property type="entry name" value="THIOREDOXIN 2"/>
    <property type="match status" value="1"/>
</dbReference>
<dbReference type="AlphaFoldDB" id="A0A0F9X7F5"/>
<dbReference type="Pfam" id="PF00085">
    <property type="entry name" value="Thioredoxin"/>
    <property type="match status" value="1"/>
</dbReference>
<keyword evidence="4" id="KW-1015">Disulfide bond</keyword>
<dbReference type="GO" id="GO:0005829">
    <property type="term" value="C:cytosol"/>
    <property type="evidence" value="ECO:0007669"/>
    <property type="project" value="TreeGrafter"/>
</dbReference>
<dbReference type="CDD" id="cd02947">
    <property type="entry name" value="TRX_family"/>
    <property type="match status" value="1"/>
</dbReference>
<dbReference type="Gene3D" id="2.30.30.380">
    <property type="entry name" value="Zn-finger domain of Sec23/24"/>
    <property type="match status" value="1"/>
</dbReference>